<evidence type="ECO:0000256" key="1">
    <source>
        <dbReference type="ARBA" id="ARBA00022737"/>
    </source>
</evidence>
<dbReference type="GO" id="GO:0005884">
    <property type="term" value="C:actin filament"/>
    <property type="evidence" value="ECO:0007669"/>
    <property type="project" value="TreeGrafter"/>
</dbReference>
<dbReference type="SUPFAM" id="SSF47576">
    <property type="entry name" value="Calponin-homology domain, CH-domain"/>
    <property type="match status" value="1"/>
</dbReference>
<dbReference type="EMBL" id="JALJAT010000005">
    <property type="protein sequence ID" value="KAK4469056.1"/>
    <property type="molecule type" value="Genomic_DNA"/>
</dbReference>
<dbReference type="PROSITE" id="PS50021">
    <property type="entry name" value="CH"/>
    <property type="match status" value="1"/>
</dbReference>
<evidence type="ECO:0000259" key="3">
    <source>
        <dbReference type="PROSITE" id="PS50021"/>
    </source>
</evidence>
<reference evidence="4" key="1">
    <citation type="submission" date="2022-04" db="EMBL/GenBank/DDBJ databases">
        <authorList>
            <person name="Xu L."/>
            <person name="Lv Z."/>
        </authorList>
    </citation>
    <scope>NUCLEOTIDE SEQUENCE</scope>
    <source>
        <strain evidence="4">LV_2022a</strain>
    </source>
</reference>
<dbReference type="Proteomes" id="UP001292079">
    <property type="component" value="Unassembled WGS sequence"/>
</dbReference>
<dbReference type="PANTHER" id="PTHR19961:SF18">
    <property type="entry name" value="FI19014P1"/>
    <property type="match status" value="1"/>
</dbReference>
<feature type="domain" description="Calponin-homology (CH)" evidence="3">
    <location>
        <begin position="76"/>
        <end position="114"/>
    </location>
</feature>
<evidence type="ECO:0000313" key="4">
    <source>
        <dbReference type="EMBL" id="KAK4469056.1"/>
    </source>
</evidence>
<protein>
    <recommendedName>
        <fullName evidence="3">Calponin-homology (CH) domain-containing protein</fullName>
    </recommendedName>
</protein>
<dbReference type="Gene3D" id="1.10.418.10">
    <property type="entry name" value="Calponin-like domain"/>
    <property type="match status" value="2"/>
</dbReference>
<name>A0AAE1Z7K5_SCHME</name>
<dbReference type="GO" id="GO:0051015">
    <property type="term" value="F:actin filament binding"/>
    <property type="evidence" value="ECO:0007669"/>
    <property type="project" value="InterPro"/>
</dbReference>
<comment type="caution">
    <text evidence="4">The sequence shown here is derived from an EMBL/GenBank/DDBJ whole genome shotgun (WGS) entry which is preliminary data.</text>
</comment>
<dbReference type="PANTHER" id="PTHR19961">
    <property type="entry name" value="FIMBRIN/PLASTIN"/>
    <property type="match status" value="1"/>
</dbReference>
<dbReference type="GO" id="GO:0005737">
    <property type="term" value="C:cytoplasm"/>
    <property type="evidence" value="ECO:0007669"/>
    <property type="project" value="TreeGrafter"/>
</dbReference>
<dbReference type="InterPro" id="IPR039959">
    <property type="entry name" value="Fimbrin/Plastin"/>
</dbReference>
<dbReference type="GO" id="GO:0032432">
    <property type="term" value="C:actin filament bundle"/>
    <property type="evidence" value="ECO:0007669"/>
    <property type="project" value="TreeGrafter"/>
</dbReference>
<dbReference type="Pfam" id="PF00307">
    <property type="entry name" value="CH"/>
    <property type="match status" value="1"/>
</dbReference>
<dbReference type="InterPro" id="IPR036872">
    <property type="entry name" value="CH_dom_sf"/>
</dbReference>
<organism evidence="4 5">
    <name type="scientific">Schistosoma mekongi</name>
    <name type="common">Parasitic worm</name>
    <dbReference type="NCBI Taxonomy" id="38744"/>
    <lineage>
        <taxon>Eukaryota</taxon>
        <taxon>Metazoa</taxon>
        <taxon>Spiralia</taxon>
        <taxon>Lophotrochozoa</taxon>
        <taxon>Platyhelminthes</taxon>
        <taxon>Trematoda</taxon>
        <taxon>Digenea</taxon>
        <taxon>Strigeidida</taxon>
        <taxon>Schistosomatoidea</taxon>
        <taxon>Schistosomatidae</taxon>
        <taxon>Schistosoma</taxon>
    </lineage>
</organism>
<evidence type="ECO:0000313" key="5">
    <source>
        <dbReference type="Proteomes" id="UP001292079"/>
    </source>
</evidence>
<reference evidence="4" key="2">
    <citation type="journal article" date="2023" name="Infect Dis Poverty">
        <title>Chromosome-scale genome of the human blood fluke Schistosoma mekongi and its implications for public health.</title>
        <authorList>
            <person name="Zhou M."/>
            <person name="Xu L."/>
            <person name="Xu D."/>
            <person name="Chen W."/>
            <person name="Khan J."/>
            <person name="Hu Y."/>
            <person name="Huang H."/>
            <person name="Wei H."/>
            <person name="Zhang Y."/>
            <person name="Chusongsang P."/>
            <person name="Tanasarnprasert K."/>
            <person name="Hu X."/>
            <person name="Limpanont Y."/>
            <person name="Lv Z."/>
        </authorList>
    </citation>
    <scope>NUCLEOTIDE SEQUENCE</scope>
    <source>
        <strain evidence="4">LV_2022a</strain>
    </source>
</reference>
<dbReference type="GO" id="GO:0051017">
    <property type="term" value="P:actin filament bundle assembly"/>
    <property type="evidence" value="ECO:0007669"/>
    <property type="project" value="InterPro"/>
</dbReference>
<gene>
    <name evidence="4" type="ORF">MN116_007519</name>
</gene>
<proteinExistence type="predicted"/>
<keyword evidence="2" id="KW-0009">Actin-binding</keyword>
<accession>A0AAE1Z7K5</accession>
<dbReference type="GO" id="GO:0051639">
    <property type="term" value="P:actin filament network formation"/>
    <property type="evidence" value="ECO:0007669"/>
    <property type="project" value="TreeGrafter"/>
</dbReference>
<keyword evidence="5" id="KW-1185">Reference proteome</keyword>
<dbReference type="AlphaFoldDB" id="A0AAE1Z7K5"/>
<keyword evidence="1" id="KW-0677">Repeat</keyword>
<dbReference type="InterPro" id="IPR001715">
    <property type="entry name" value="CH_dom"/>
</dbReference>
<evidence type="ECO:0000256" key="2">
    <source>
        <dbReference type="ARBA" id="ARBA00023203"/>
    </source>
</evidence>
<sequence>MVHENLTLAVNSAASIGCCVVNTGSEDIMQGKRHIVLGVICQLICRDLVDTITLNKHGELLALLHDGGNAEDLAAMKPEELLMRWVNYHLHLVGCDSRITNFNSDLADSVVYAH</sequence>